<feature type="region of interest" description="Disordered" evidence="1">
    <location>
        <begin position="132"/>
        <end position="161"/>
    </location>
</feature>
<evidence type="ECO:0000256" key="1">
    <source>
        <dbReference type="SAM" id="MobiDB-lite"/>
    </source>
</evidence>
<reference evidence="3" key="1">
    <citation type="submission" date="2025-08" db="UniProtKB">
        <authorList>
            <consortium name="RefSeq"/>
        </authorList>
    </citation>
    <scope>IDENTIFICATION</scope>
</reference>
<feature type="compositionally biased region" description="Polar residues" evidence="1">
    <location>
        <begin position="145"/>
        <end position="155"/>
    </location>
</feature>
<proteinExistence type="predicted"/>
<protein>
    <submittedName>
        <fullName evidence="3">Uncharacterized protein LOC106740898</fullName>
    </submittedName>
</protein>
<feature type="region of interest" description="Disordered" evidence="1">
    <location>
        <begin position="223"/>
        <end position="245"/>
    </location>
</feature>
<feature type="compositionally biased region" description="Basic and acidic residues" evidence="1">
    <location>
        <begin position="399"/>
        <end position="418"/>
    </location>
</feature>
<accession>A0A6P3WQ05</accession>
<gene>
    <name evidence="3" type="primary">LOC106740898</name>
</gene>
<dbReference type="RefSeq" id="XP_014467849.1">
    <property type="nucleotide sequence ID" value="XM_014612363.1"/>
</dbReference>
<evidence type="ECO:0000313" key="3">
    <source>
        <dbReference type="RefSeq" id="XP_014467849.1"/>
    </source>
</evidence>
<keyword evidence="2" id="KW-1185">Reference proteome</keyword>
<feature type="region of interest" description="Disordered" evidence="1">
    <location>
        <begin position="1146"/>
        <end position="1167"/>
    </location>
</feature>
<dbReference type="KEGG" id="dqu:106740898"/>
<feature type="compositionally biased region" description="Polar residues" evidence="1">
    <location>
        <begin position="318"/>
        <end position="340"/>
    </location>
</feature>
<feature type="region of interest" description="Disordered" evidence="1">
    <location>
        <begin position="318"/>
        <end position="353"/>
    </location>
</feature>
<organism evidence="2 3">
    <name type="scientific">Dinoponera quadriceps</name>
    <name type="common">South American ant</name>
    <dbReference type="NCBI Taxonomy" id="609295"/>
    <lineage>
        <taxon>Eukaryota</taxon>
        <taxon>Metazoa</taxon>
        <taxon>Ecdysozoa</taxon>
        <taxon>Arthropoda</taxon>
        <taxon>Hexapoda</taxon>
        <taxon>Insecta</taxon>
        <taxon>Pterygota</taxon>
        <taxon>Neoptera</taxon>
        <taxon>Endopterygota</taxon>
        <taxon>Hymenoptera</taxon>
        <taxon>Apocrita</taxon>
        <taxon>Aculeata</taxon>
        <taxon>Formicoidea</taxon>
        <taxon>Formicidae</taxon>
        <taxon>Ponerinae</taxon>
        <taxon>Ponerini</taxon>
        <taxon>Dinoponera</taxon>
    </lineage>
</organism>
<feature type="compositionally biased region" description="Basic residues" evidence="1">
    <location>
        <begin position="1248"/>
        <end position="1263"/>
    </location>
</feature>
<feature type="region of interest" description="Disordered" evidence="1">
    <location>
        <begin position="379"/>
        <end position="460"/>
    </location>
</feature>
<feature type="compositionally biased region" description="Polar residues" evidence="1">
    <location>
        <begin position="1146"/>
        <end position="1155"/>
    </location>
</feature>
<sequence>MTDLCNNTTLATNTDVTDDTWNMDAFKRILLIHRYCQQFNAAVNDFNNRINQKLLVILLFLSWPQTRCAEDVDAKGEEIFDQLAIASENVMYTLRHSNATSKNLRAHLPSVPSFIDATVRYENSNGFIPIAPPTTDTPSYDEDSNTTNAVSARESSSTDRKKFEDDLAYSSEARIFLNLPGPLTNRRSFDLQESPSEFELLKVNNDTPAVANYREFYENLRGTVNGETDGEPDAGGASAHVNGERGKRVESYMRNYSRQSHQAKNQDPYVRYYSYSDGQDAKKLTYEPEKVPGNHRQQDAANYDGHGQSAVRQNVATVSSSSRTNYGVNGLTHSGTQDGTYDNVAESSRARNKFSRPVVVAEPSDYKVEAKFSGEAENDFKTSRNLESSSSETSSHYDAYNDNRQRSYHRTEDSRNFSDESSDYPDYLERPRRLQNTRRRPDSTRKLPKEHRGTLANSEEQHGYDAFKLRSQRYRAKVNPWGNDAGMNHQDESVEDVRHDTRYDARVSGTEAKITKVHHLSRPKNSNTWSQLSPNLEISHSNGIELDQMEKPKYVLPVKVNFLPVANFDHATALGNSQGFDVSNALLQSMVTASPIGAYTTSAPLLSTASSILGQNLAMSTSVPDIIVGQNSLQNPVHAVVLSQTNGQNKIADTATYLPSTVAPVFALTPSLTPTLQSVRLQNNVTPRTAFAVTPTPTAVVQHLPISGMHAGVQQLIVPQPTVQTFPGFLQTPVHASTEYQIHVNPHGLQGQSLMSQGNLQSVPTTSTLLSNQPEHRIISPAEAHGKKNVYATSGGSVLATASLAVGQNEQKQPSNVNSYYLHNHNAQQVARPQEEVYHVMKGIDLQPKAKTFFQATQVVPTVLQPNPTLSSLAVSTPHYVKLQGTDEAVQQLQFQINRAQLLKNGRLPGDNMVGHSNNANSVNAHLPNVGTKNVEIVNPNIKPSPVDTTVNAFNAMQYPAAVLTTPIPIFSTIGPVTPQTVNLQNYVDSLAETGVKAKPLGTVDLKTSQNQERPVFNPINFVPNVDIIKNQNSLNNKLPSSEPVQQGLNLVPVMPGGNFFRPSYSAQNELILKPKLASDLQQYAEEMFKESLKTMYNSQKWNNDRKPAGNSSSNSESSDLAKLTLELQKLKASLSESKYKDQLVAHQSENNIRTTDPPKSSGDKKKSDALMATLEQLLKNRPSGPIHIYHGAGRPGNHKQKPSGDSSFAFHDEFHDDTHVREFLTPPRPNRFRTKGVFQEKPMKNKRPAAMRFKNGPRKSSGRGHSSARPTGLEASASNINIHLDGSHYHRLPFDDNVDFETRRQPSFDAYPTITTSSPEAFSNILSELRASSNKDYDINHPRIHNLLGLLMKNKQLPSRGAPNNFRDRDHFRQFFDRERRRLQQQFYDDTLKDYILDKFEGASQSGSIVDRKVYSGNGAA</sequence>
<dbReference type="GeneID" id="106740898"/>
<name>A0A6P3WQ05_DINQU</name>
<dbReference type="Proteomes" id="UP000515204">
    <property type="component" value="Unplaced"/>
</dbReference>
<dbReference type="OrthoDB" id="7684512at2759"/>
<feature type="region of interest" description="Disordered" evidence="1">
    <location>
        <begin position="1248"/>
        <end position="1273"/>
    </location>
</feature>
<evidence type="ECO:0000313" key="2">
    <source>
        <dbReference type="Proteomes" id="UP000515204"/>
    </source>
</evidence>
<feature type="compositionally biased region" description="Basic and acidic residues" evidence="1">
    <location>
        <begin position="439"/>
        <end position="460"/>
    </location>
</feature>